<dbReference type="PANTHER" id="PTHR33284:SF1">
    <property type="entry name" value="RIBOSOMAL PROTEIN L25_GLN-TRNA SYNTHETASE, ANTI-CODON-BINDING DOMAIN-CONTAINING PROTEIN"/>
    <property type="match status" value="1"/>
</dbReference>
<evidence type="ECO:0000256" key="3">
    <source>
        <dbReference type="ARBA" id="ARBA00022980"/>
    </source>
</evidence>
<dbReference type="InterPro" id="IPR029751">
    <property type="entry name" value="Ribosomal_L25_dom"/>
</dbReference>
<evidence type="ECO:0000256" key="4">
    <source>
        <dbReference type="ARBA" id="ARBA00023274"/>
    </source>
</evidence>
<name>A0ABW5CEQ3_9PROT</name>
<proteinExistence type="inferred from homology"/>
<keyword evidence="3 5" id="KW-0689">Ribosomal protein</keyword>
<dbReference type="InterPro" id="IPR020056">
    <property type="entry name" value="Rbsml_bL25/Gln-tRNA_synth_N"/>
</dbReference>
<evidence type="ECO:0000259" key="7">
    <source>
        <dbReference type="Pfam" id="PF14693"/>
    </source>
</evidence>
<dbReference type="HAMAP" id="MF_01334">
    <property type="entry name" value="Ribosomal_bL25_CTC"/>
    <property type="match status" value="1"/>
</dbReference>
<keyword evidence="9" id="KW-1185">Reference proteome</keyword>
<feature type="domain" description="Large ribosomal subunit protein bL25 L25" evidence="6">
    <location>
        <begin position="7"/>
        <end position="95"/>
    </location>
</feature>
<dbReference type="InterPro" id="IPR001021">
    <property type="entry name" value="Ribosomal_bL25_long"/>
</dbReference>
<dbReference type="InterPro" id="IPR037121">
    <property type="entry name" value="Ribosomal_bL25_C"/>
</dbReference>
<dbReference type="PANTHER" id="PTHR33284">
    <property type="entry name" value="RIBOSOMAL PROTEIN L25/GLN-TRNA SYNTHETASE, ANTI-CODON-BINDING DOMAIN-CONTAINING PROTEIN"/>
    <property type="match status" value="1"/>
</dbReference>
<reference evidence="9" key="1">
    <citation type="journal article" date="2019" name="Int. J. Syst. Evol. Microbiol.">
        <title>The Global Catalogue of Microorganisms (GCM) 10K type strain sequencing project: providing services to taxonomists for standard genome sequencing and annotation.</title>
        <authorList>
            <consortium name="The Broad Institute Genomics Platform"/>
            <consortium name="The Broad Institute Genome Sequencing Center for Infectious Disease"/>
            <person name="Wu L."/>
            <person name="Ma J."/>
        </authorList>
    </citation>
    <scope>NUCLEOTIDE SEQUENCE [LARGE SCALE GENOMIC DNA]</scope>
    <source>
        <strain evidence="9">KCTC 15012</strain>
    </source>
</reference>
<dbReference type="InterPro" id="IPR020930">
    <property type="entry name" value="Ribosomal_uL5_bac-type"/>
</dbReference>
<comment type="similarity">
    <text evidence="5">Belongs to the bacterial ribosomal protein bL25 family. CTC subfamily.</text>
</comment>
<accession>A0ABW5CEQ3</accession>
<dbReference type="NCBIfam" id="TIGR00731">
    <property type="entry name" value="bL25_bact_ctc"/>
    <property type="match status" value="1"/>
</dbReference>
<evidence type="ECO:0000313" key="8">
    <source>
        <dbReference type="EMBL" id="MFD2234467.1"/>
    </source>
</evidence>
<dbReference type="SUPFAM" id="SSF50715">
    <property type="entry name" value="Ribosomal protein L25-like"/>
    <property type="match status" value="1"/>
</dbReference>
<sequence>MSDAIIIAAEPRELSGKGAARAVRRTKKIPGVIYGEKKPATLIQLDPRALWAQLHKPGFFTQLFTIDLGNGVSERALARDVQFHPVTDQPLHVDFLRVSADHAVHVKVPVHVVNEDKCPGVKKGGVVNVELHEIELTCNPEAIPHQIEIDLSGVEIGHSIHLKDIALPAGAKPYHLANEVTVISISAPTVAAAGEEAAAAEPAAPATPDANA</sequence>
<dbReference type="InterPro" id="IPR011035">
    <property type="entry name" value="Ribosomal_bL25/Gln-tRNA_synth"/>
</dbReference>
<comment type="function">
    <text evidence="5">This is one of the proteins that binds to the 5S RNA in the ribosome where it forms part of the central protuberance.</text>
</comment>
<dbReference type="GO" id="GO:0005840">
    <property type="term" value="C:ribosome"/>
    <property type="evidence" value="ECO:0007669"/>
    <property type="project" value="UniProtKB-KW"/>
</dbReference>
<evidence type="ECO:0000313" key="9">
    <source>
        <dbReference type="Proteomes" id="UP001597296"/>
    </source>
</evidence>
<dbReference type="Proteomes" id="UP001597296">
    <property type="component" value="Unassembled WGS sequence"/>
</dbReference>
<comment type="caution">
    <text evidence="8">The sequence shown here is derived from an EMBL/GenBank/DDBJ whole genome shotgun (WGS) entry which is preliminary data.</text>
</comment>
<dbReference type="InterPro" id="IPR020057">
    <property type="entry name" value="Ribosomal_bL25_b-dom"/>
</dbReference>
<dbReference type="Gene3D" id="2.40.240.10">
    <property type="entry name" value="Ribosomal Protein L25, Chain P"/>
    <property type="match status" value="1"/>
</dbReference>
<dbReference type="Pfam" id="PF01386">
    <property type="entry name" value="Ribosomal_L25p"/>
    <property type="match status" value="1"/>
</dbReference>
<gene>
    <name evidence="5" type="primary">rplY</name>
    <name evidence="5" type="synonym">ctc</name>
    <name evidence="8" type="ORF">ACFSNB_11685</name>
</gene>
<evidence type="ECO:0000259" key="6">
    <source>
        <dbReference type="Pfam" id="PF01386"/>
    </source>
</evidence>
<organism evidence="8 9">
    <name type="scientific">Phaeospirillum tilakii</name>
    <dbReference type="NCBI Taxonomy" id="741673"/>
    <lineage>
        <taxon>Bacteria</taxon>
        <taxon>Pseudomonadati</taxon>
        <taxon>Pseudomonadota</taxon>
        <taxon>Alphaproteobacteria</taxon>
        <taxon>Rhodospirillales</taxon>
        <taxon>Rhodospirillaceae</taxon>
        <taxon>Phaeospirillum</taxon>
    </lineage>
</organism>
<dbReference type="RefSeq" id="WP_377316707.1">
    <property type="nucleotide sequence ID" value="NZ_JBHUIY010000022.1"/>
</dbReference>
<evidence type="ECO:0000256" key="1">
    <source>
        <dbReference type="ARBA" id="ARBA00022730"/>
    </source>
</evidence>
<comment type="subunit">
    <text evidence="5">Part of the 50S ribosomal subunit; part of the 5S rRNA/L5/L18/L25 subcomplex. Contacts the 5S rRNA. Binds to the 5S rRNA independently of L5 and L18.</text>
</comment>
<evidence type="ECO:0000256" key="5">
    <source>
        <dbReference type="HAMAP-Rule" id="MF_01334"/>
    </source>
</evidence>
<keyword evidence="1 5" id="KW-0699">rRNA-binding</keyword>
<dbReference type="NCBIfam" id="NF004128">
    <property type="entry name" value="PRK05618.1-2"/>
    <property type="match status" value="1"/>
</dbReference>
<feature type="domain" description="Large ribosomal subunit protein bL25 beta" evidence="7">
    <location>
        <begin position="104"/>
        <end position="188"/>
    </location>
</feature>
<dbReference type="Pfam" id="PF14693">
    <property type="entry name" value="Ribosomal_TL5_C"/>
    <property type="match status" value="1"/>
</dbReference>
<keyword evidence="4 5" id="KW-0687">Ribonucleoprotein</keyword>
<keyword evidence="2 5" id="KW-0694">RNA-binding</keyword>
<protein>
    <recommendedName>
        <fullName evidence="5">Large ribosomal subunit protein bL25</fullName>
    </recommendedName>
    <alternativeName>
        <fullName evidence="5">General stress protein CTC</fullName>
    </alternativeName>
</protein>
<dbReference type="NCBIfam" id="NF004130">
    <property type="entry name" value="PRK05618.1-5"/>
    <property type="match status" value="1"/>
</dbReference>
<dbReference type="EMBL" id="JBHUIY010000022">
    <property type="protein sequence ID" value="MFD2234467.1"/>
    <property type="molecule type" value="Genomic_DNA"/>
</dbReference>
<evidence type="ECO:0000256" key="2">
    <source>
        <dbReference type="ARBA" id="ARBA00022884"/>
    </source>
</evidence>
<dbReference type="CDD" id="cd00495">
    <property type="entry name" value="Ribosomal_L25_TL5_CTC"/>
    <property type="match status" value="1"/>
</dbReference>
<dbReference type="Gene3D" id="2.170.120.20">
    <property type="entry name" value="Ribosomal protein L25, beta domain"/>
    <property type="match status" value="1"/>
</dbReference>